<feature type="transmembrane region" description="Helical" evidence="6">
    <location>
        <begin position="87"/>
        <end position="107"/>
    </location>
</feature>
<feature type="transmembrane region" description="Helical" evidence="6">
    <location>
        <begin position="156"/>
        <end position="174"/>
    </location>
</feature>
<feature type="transmembrane region" description="Helical" evidence="6">
    <location>
        <begin position="392"/>
        <end position="409"/>
    </location>
</feature>
<dbReference type="RefSeq" id="WP_257499201.1">
    <property type="nucleotide sequence ID" value="NZ_CP102382.1"/>
</dbReference>
<organism evidence="7 8">
    <name type="scientific">Paenimyroides aestuarii</name>
    <dbReference type="NCBI Taxonomy" id="2968490"/>
    <lineage>
        <taxon>Bacteria</taxon>
        <taxon>Pseudomonadati</taxon>
        <taxon>Bacteroidota</taxon>
        <taxon>Flavobacteriia</taxon>
        <taxon>Flavobacteriales</taxon>
        <taxon>Flavobacteriaceae</taxon>
        <taxon>Paenimyroides</taxon>
    </lineage>
</organism>
<dbReference type="Proteomes" id="UP001317001">
    <property type="component" value="Chromosome"/>
</dbReference>
<accession>A0ABY5NS15</accession>
<evidence type="ECO:0000256" key="3">
    <source>
        <dbReference type="ARBA" id="ARBA00022692"/>
    </source>
</evidence>
<feature type="transmembrane region" description="Helical" evidence="6">
    <location>
        <begin position="363"/>
        <end position="386"/>
    </location>
</feature>
<keyword evidence="8" id="KW-1185">Reference proteome</keyword>
<keyword evidence="2" id="KW-1003">Cell membrane</keyword>
<evidence type="ECO:0000313" key="7">
    <source>
        <dbReference type="EMBL" id="UUV21274.1"/>
    </source>
</evidence>
<feature type="transmembrane region" description="Helical" evidence="6">
    <location>
        <begin position="255"/>
        <end position="281"/>
    </location>
</feature>
<feature type="transmembrane region" description="Helical" evidence="6">
    <location>
        <begin position="48"/>
        <end position="75"/>
    </location>
</feature>
<feature type="transmembrane region" description="Helical" evidence="6">
    <location>
        <begin position="127"/>
        <end position="144"/>
    </location>
</feature>
<evidence type="ECO:0000256" key="2">
    <source>
        <dbReference type="ARBA" id="ARBA00022475"/>
    </source>
</evidence>
<evidence type="ECO:0000256" key="1">
    <source>
        <dbReference type="ARBA" id="ARBA00004651"/>
    </source>
</evidence>
<dbReference type="PANTHER" id="PTHR30250:SF11">
    <property type="entry name" value="O-ANTIGEN TRANSPORTER-RELATED"/>
    <property type="match status" value="1"/>
</dbReference>
<evidence type="ECO:0000256" key="6">
    <source>
        <dbReference type="SAM" id="Phobius"/>
    </source>
</evidence>
<evidence type="ECO:0000256" key="5">
    <source>
        <dbReference type="ARBA" id="ARBA00023136"/>
    </source>
</evidence>
<feature type="transmembrane region" description="Helical" evidence="6">
    <location>
        <begin position="223"/>
        <end position="243"/>
    </location>
</feature>
<feature type="transmembrane region" description="Helical" evidence="6">
    <location>
        <begin position="454"/>
        <end position="473"/>
    </location>
</feature>
<protein>
    <recommendedName>
        <fullName evidence="9">Polysaccharide biosynthesis protein</fullName>
    </recommendedName>
</protein>
<gene>
    <name evidence="7" type="ORF">NPX36_13240</name>
</gene>
<feature type="transmembrane region" description="Helical" evidence="6">
    <location>
        <begin position="302"/>
        <end position="322"/>
    </location>
</feature>
<name>A0ABY5NS15_9FLAO</name>
<evidence type="ECO:0008006" key="9">
    <source>
        <dbReference type="Google" id="ProtNLM"/>
    </source>
</evidence>
<keyword evidence="3 6" id="KW-0812">Transmembrane</keyword>
<feature type="transmembrane region" description="Helical" evidence="6">
    <location>
        <begin position="21"/>
        <end position="42"/>
    </location>
</feature>
<feature type="transmembrane region" description="Helical" evidence="6">
    <location>
        <begin position="430"/>
        <end position="448"/>
    </location>
</feature>
<comment type="subcellular location">
    <subcellularLocation>
        <location evidence="1">Cell membrane</location>
        <topology evidence="1">Multi-pass membrane protein</topology>
    </subcellularLocation>
</comment>
<reference evidence="7 8" key="1">
    <citation type="submission" date="2022-08" db="EMBL/GenBank/DDBJ databases">
        <title>Myroides zhujiangensis sp. nov., a novel bacterium isolated from sediment in the Pearl River Estuary.</title>
        <authorList>
            <person name="Cui L."/>
        </authorList>
    </citation>
    <scope>NUCLEOTIDE SEQUENCE [LARGE SCALE GENOMIC DNA]</scope>
    <source>
        <strain evidence="7 8">SCSIO 72103</strain>
    </source>
</reference>
<keyword evidence="5 6" id="KW-0472">Membrane</keyword>
<feature type="transmembrane region" description="Helical" evidence="6">
    <location>
        <begin position="180"/>
        <end position="199"/>
    </location>
</feature>
<evidence type="ECO:0000256" key="4">
    <source>
        <dbReference type="ARBA" id="ARBA00022989"/>
    </source>
</evidence>
<evidence type="ECO:0000313" key="8">
    <source>
        <dbReference type="Proteomes" id="UP001317001"/>
    </source>
</evidence>
<dbReference type="PANTHER" id="PTHR30250">
    <property type="entry name" value="PST FAMILY PREDICTED COLANIC ACID TRANSPORTER"/>
    <property type="match status" value="1"/>
</dbReference>
<dbReference type="InterPro" id="IPR050833">
    <property type="entry name" value="Poly_Biosynth_Transport"/>
</dbReference>
<keyword evidence="4 6" id="KW-1133">Transmembrane helix</keyword>
<sequence>MFKFFNKTVSILKNKNVIYLLTRYLTYGIQFFVSIFIAVALGPYYFGIWGFILLIINYFGVLDFGFANAVNILIIKNKENLPLVRRYFSTGFILVSFLNILVLIFFLYNYFFLPIKIFSKYNLNNEIWLLGLIALNVNYNNLLMHLYRINNKLSQISFYQSIVPIFMLVVVMIFHGEKLLKNLILCYVIGNLSSTLYFLKGKVLPSLQLPPTSDFKEVMKRGFFLFLYNVSFYLIVLSLRSFISAYYSVEEFGLFAFAFTLGNSILLFLQAISFLIYPKVVSILNTLNENKVLESLQDIRRVYLTLTYLMLYIGLAIISYGIVLIPEYTNSFKLIGLCSLTIVLYSNSFGYGTFLIANGYEKLNALISISCLLLNIFLCYIFIVILKFSYELVIFATMISYFVYTYLTVSFTKKKINCSSRKFLNNLKDCFGFNILIPYVFSLFLIVFNLDYLIILPLCIFLVLSVNDIKFLVEKMINIIKNNKILEI</sequence>
<dbReference type="EMBL" id="CP102382">
    <property type="protein sequence ID" value="UUV21274.1"/>
    <property type="molecule type" value="Genomic_DNA"/>
</dbReference>
<feature type="transmembrane region" description="Helical" evidence="6">
    <location>
        <begin position="334"/>
        <end position="356"/>
    </location>
</feature>
<proteinExistence type="predicted"/>